<dbReference type="AlphaFoldDB" id="A0A6C0IYL1"/>
<dbReference type="EMBL" id="MN740283">
    <property type="protein sequence ID" value="QHT97660.1"/>
    <property type="molecule type" value="Genomic_DNA"/>
</dbReference>
<evidence type="ECO:0000313" key="1">
    <source>
        <dbReference type="EMBL" id="QHT97660.1"/>
    </source>
</evidence>
<protein>
    <submittedName>
        <fullName evidence="1">Uncharacterized protein</fullName>
    </submittedName>
</protein>
<proteinExistence type="predicted"/>
<organism evidence="1">
    <name type="scientific">viral metagenome</name>
    <dbReference type="NCBI Taxonomy" id="1070528"/>
    <lineage>
        <taxon>unclassified sequences</taxon>
        <taxon>metagenomes</taxon>
        <taxon>organismal metagenomes</taxon>
    </lineage>
</organism>
<reference evidence="1" key="1">
    <citation type="journal article" date="2020" name="Nature">
        <title>Giant virus diversity and host interactions through global metagenomics.</title>
        <authorList>
            <person name="Schulz F."/>
            <person name="Roux S."/>
            <person name="Paez-Espino D."/>
            <person name="Jungbluth S."/>
            <person name="Walsh D.A."/>
            <person name="Denef V.J."/>
            <person name="McMahon K.D."/>
            <person name="Konstantinidis K.T."/>
            <person name="Eloe-Fadrosh E.A."/>
            <person name="Kyrpides N.C."/>
            <person name="Woyke T."/>
        </authorList>
    </citation>
    <scope>NUCLEOTIDE SEQUENCE</scope>
    <source>
        <strain evidence="1">GVMAG-M-3300025572-1</strain>
    </source>
</reference>
<sequence>MNGGILADLTGNPGDDTTINMIRPVENEILTTTRRVRRGGRLWTRVVDEETDDGTPLEPREEEPAKGRRYLLVREALLLINLRFITQTMVDPENQEEILSLVSTVENTTSLLDMTGDTTDLFPHLKKPIVR</sequence>
<name>A0A6C0IYL1_9ZZZZ</name>
<accession>A0A6C0IYL1</accession>